<feature type="chain" id="PRO_5004633936" description="Tat pathway signal sequence domain protein" evidence="2">
    <location>
        <begin position="28"/>
        <end position="52"/>
    </location>
</feature>
<sequence length="52" mass="4919">MRTGTRAVVIAGAVALALSAGTAGALAATTGRGGADDPPSVIEDNVRVPAAT</sequence>
<proteinExistence type="predicted"/>
<dbReference type="AlphaFoldDB" id="U2RLV9"/>
<evidence type="ECO:0000313" key="3">
    <source>
        <dbReference type="EMBL" id="ERK69539.1"/>
    </source>
</evidence>
<comment type="caution">
    <text evidence="3">The sequence shown here is derived from an EMBL/GenBank/DDBJ whole genome shotgun (WGS) entry which is preliminary data.</text>
</comment>
<dbReference type="HOGENOM" id="CLU_3091990_0_0_11"/>
<organism evidence="3 4">
    <name type="scientific">Leifsonia aquatica ATCC 14665</name>
    <dbReference type="NCBI Taxonomy" id="1358026"/>
    <lineage>
        <taxon>Bacteria</taxon>
        <taxon>Bacillati</taxon>
        <taxon>Actinomycetota</taxon>
        <taxon>Actinomycetes</taxon>
        <taxon>Micrococcales</taxon>
        <taxon>Microbacteriaceae</taxon>
        <taxon>Leifsonia</taxon>
    </lineage>
</organism>
<gene>
    <name evidence="3" type="ORF">N136_04136</name>
</gene>
<feature type="signal peptide" evidence="2">
    <location>
        <begin position="1"/>
        <end position="27"/>
    </location>
</feature>
<evidence type="ECO:0000256" key="2">
    <source>
        <dbReference type="SAM" id="SignalP"/>
    </source>
</evidence>
<feature type="non-terminal residue" evidence="3">
    <location>
        <position position="52"/>
    </location>
</feature>
<evidence type="ECO:0008006" key="5">
    <source>
        <dbReference type="Google" id="ProtNLM"/>
    </source>
</evidence>
<evidence type="ECO:0000256" key="1">
    <source>
        <dbReference type="SAM" id="MobiDB-lite"/>
    </source>
</evidence>
<reference evidence="3 4" key="1">
    <citation type="submission" date="2013-08" db="EMBL/GenBank/DDBJ databases">
        <authorList>
            <person name="Weinstock G."/>
            <person name="Sodergren E."/>
            <person name="Wylie T."/>
            <person name="Fulton L."/>
            <person name="Fulton R."/>
            <person name="Fronick C."/>
            <person name="O'Laughlin M."/>
            <person name="Godfrey J."/>
            <person name="Miner T."/>
            <person name="Herter B."/>
            <person name="Appelbaum E."/>
            <person name="Cordes M."/>
            <person name="Lek S."/>
            <person name="Wollam A."/>
            <person name="Pepin K.H."/>
            <person name="Palsikar V.B."/>
            <person name="Mitreva M."/>
            <person name="Wilson R.K."/>
        </authorList>
    </citation>
    <scope>NUCLEOTIDE SEQUENCE [LARGE SCALE GENOMIC DNA]</scope>
    <source>
        <strain evidence="3 4">ATCC 14665</strain>
    </source>
</reference>
<evidence type="ECO:0000313" key="4">
    <source>
        <dbReference type="Proteomes" id="UP000016605"/>
    </source>
</evidence>
<dbReference type="Proteomes" id="UP000016605">
    <property type="component" value="Unassembled WGS sequence"/>
</dbReference>
<feature type="region of interest" description="Disordered" evidence="1">
    <location>
        <begin position="27"/>
        <end position="52"/>
    </location>
</feature>
<accession>U2RLV9</accession>
<name>U2RLV9_LEIAQ</name>
<protein>
    <recommendedName>
        <fullName evidence="5">Tat pathway signal sequence domain protein</fullName>
    </recommendedName>
</protein>
<dbReference type="EMBL" id="AWVQ01000677">
    <property type="protein sequence ID" value="ERK69539.1"/>
    <property type="molecule type" value="Genomic_DNA"/>
</dbReference>
<keyword evidence="2" id="KW-0732">Signal</keyword>